<dbReference type="AlphaFoldDB" id="A0A4U5PED7"/>
<evidence type="ECO:0000313" key="1">
    <source>
        <dbReference type="EMBL" id="TKR94842.1"/>
    </source>
</evidence>
<keyword evidence="2" id="KW-1185">Reference proteome</keyword>
<reference evidence="1 2" key="1">
    <citation type="journal article" date="2015" name="Genome Biol.">
        <title>Comparative genomics of Steinernema reveals deeply conserved gene regulatory networks.</title>
        <authorList>
            <person name="Dillman A.R."/>
            <person name="Macchietto M."/>
            <person name="Porter C.F."/>
            <person name="Rogers A."/>
            <person name="Williams B."/>
            <person name="Antoshechkin I."/>
            <person name="Lee M.M."/>
            <person name="Goodwin Z."/>
            <person name="Lu X."/>
            <person name="Lewis E.E."/>
            <person name="Goodrich-Blair H."/>
            <person name="Stock S.P."/>
            <person name="Adams B.J."/>
            <person name="Sternberg P.W."/>
            <person name="Mortazavi A."/>
        </authorList>
    </citation>
    <scope>NUCLEOTIDE SEQUENCE [LARGE SCALE GENOMIC DNA]</scope>
    <source>
        <strain evidence="1 2">ALL</strain>
    </source>
</reference>
<evidence type="ECO:0000313" key="2">
    <source>
        <dbReference type="Proteomes" id="UP000298663"/>
    </source>
</evidence>
<dbReference type="Proteomes" id="UP000298663">
    <property type="component" value="Unassembled WGS sequence"/>
</dbReference>
<comment type="caution">
    <text evidence="1">The sequence shown here is derived from an EMBL/GenBank/DDBJ whole genome shotgun (WGS) entry which is preliminary data.</text>
</comment>
<dbReference type="EMBL" id="AZBU02000002">
    <property type="protein sequence ID" value="TKR94842.1"/>
    <property type="molecule type" value="Genomic_DNA"/>
</dbReference>
<name>A0A4U5PED7_STECR</name>
<gene>
    <name evidence="1" type="ORF">L596_009077</name>
</gene>
<proteinExistence type="predicted"/>
<protein>
    <submittedName>
        <fullName evidence="1">Uncharacterized protein</fullName>
    </submittedName>
</protein>
<reference evidence="1 2" key="2">
    <citation type="journal article" date="2019" name="G3 (Bethesda)">
        <title>Hybrid Assembly of the Genome of the Entomopathogenic Nematode Steinernema carpocapsae Identifies the X-Chromosome.</title>
        <authorList>
            <person name="Serra L."/>
            <person name="Macchietto M."/>
            <person name="Macias-Munoz A."/>
            <person name="McGill C.J."/>
            <person name="Rodriguez I.M."/>
            <person name="Rodriguez B."/>
            <person name="Murad R."/>
            <person name="Mortazavi A."/>
        </authorList>
    </citation>
    <scope>NUCLEOTIDE SEQUENCE [LARGE SCALE GENOMIC DNA]</scope>
    <source>
        <strain evidence="1 2">ALL</strain>
    </source>
</reference>
<sequence length="108" mass="11599">MALCQSKQQVSSDGKGITRPTSRCFGNVFPIVYVVEDGHELLRARCGGALGIKAFVYGQRKAGLALCWVLGFASGDGLLGYDSKLKCATKVHLNPEVQIFPISLSKPL</sequence>
<organism evidence="1 2">
    <name type="scientific">Steinernema carpocapsae</name>
    <name type="common">Entomopathogenic nematode</name>
    <dbReference type="NCBI Taxonomy" id="34508"/>
    <lineage>
        <taxon>Eukaryota</taxon>
        <taxon>Metazoa</taxon>
        <taxon>Ecdysozoa</taxon>
        <taxon>Nematoda</taxon>
        <taxon>Chromadorea</taxon>
        <taxon>Rhabditida</taxon>
        <taxon>Tylenchina</taxon>
        <taxon>Panagrolaimomorpha</taxon>
        <taxon>Strongyloidoidea</taxon>
        <taxon>Steinernematidae</taxon>
        <taxon>Steinernema</taxon>
    </lineage>
</organism>
<accession>A0A4U5PED7</accession>